<gene>
    <name evidence="11" type="ORF">PU634_11075</name>
</gene>
<proteinExistence type="inferred from homology"/>
<keyword evidence="6 7" id="KW-0012">Acyltransferase</keyword>
<dbReference type="GO" id="GO:0016407">
    <property type="term" value="F:acetyltransferase activity"/>
    <property type="evidence" value="ECO:0007669"/>
    <property type="project" value="TreeGrafter"/>
</dbReference>
<dbReference type="FunFam" id="4.10.320.10:FF:000002">
    <property type="entry name" value="Dihydrolipoamide acetyltransferase component of pyruvate dehydrogenase complex"/>
    <property type="match status" value="1"/>
</dbReference>
<dbReference type="InterPro" id="IPR000089">
    <property type="entry name" value="Biotin_lipoyl"/>
</dbReference>
<evidence type="ECO:0000256" key="7">
    <source>
        <dbReference type="RuleBase" id="RU003423"/>
    </source>
</evidence>
<feature type="domain" description="Lipoyl-binding" evidence="9">
    <location>
        <begin position="2"/>
        <end position="77"/>
    </location>
</feature>
<evidence type="ECO:0000256" key="6">
    <source>
        <dbReference type="ARBA" id="ARBA00023315"/>
    </source>
</evidence>
<dbReference type="InterPro" id="IPR023213">
    <property type="entry name" value="CAT-like_dom_sf"/>
</dbReference>
<dbReference type="KEGG" id="ope:PU634_11075"/>
<feature type="compositionally biased region" description="Low complexity" evidence="8">
    <location>
        <begin position="93"/>
        <end position="120"/>
    </location>
</feature>
<dbReference type="AlphaFoldDB" id="A0AA50KLD1"/>
<dbReference type="Gene3D" id="2.40.50.100">
    <property type="match status" value="1"/>
</dbReference>
<dbReference type="SUPFAM" id="SSF52777">
    <property type="entry name" value="CoA-dependent acyltransferases"/>
    <property type="match status" value="1"/>
</dbReference>
<evidence type="ECO:0000313" key="12">
    <source>
        <dbReference type="Proteomes" id="UP001223802"/>
    </source>
</evidence>
<evidence type="ECO:0000256" key="5">
    <source>
        <dbReference type="ARBA" id="ARBA00022823"/>
    </source>
</evidence>
<feature type="region of interest" description="Disordered" evidence="8">
    <location>
        <begin position="83"/>
        <end position="120"/>
    </location>
</feature>
<dbReference type="PROSITE" id="PS50968">
    <property type="entry name" value="BIOTINYL_LIPOYL"/>
    <property type="match status" value="1"/>
</dbReference>
<dbReference type="RefSeq" id="WP_306760855.1">
    <property type="nucleotide sequence ID" value="NZ_CP118224.1"/>
</dbReference>
<dbReference type="Proteomes" id="UP001223802">
    <property type="component" value="Chromosome"/>
</dbReference>
<keyword evidence="4 7" id="KW-0808">Transferase</keyword>
<keyword evidence="12" id="KW-1185">Reference proteome</keyword>
<evidence type="ECO:0000313" key="11">
    <source>
        <dbReference type="EMBL" id="WMC09658.1"/>
    </source>
</evidence>
<evidence type="ECO:0000256" key="3">
    <source>
        <dbReference type="ARBA" id="ARBA00011484"/>
    </source>
</evidence>
<feature type="domain" description="Peripheral subunit-binding (PSBD)" evidence="10">
    <location>
        <begin position="118"/>
        <end position="155"/>
    </location>
</feature>
<dbReference type="InterPro" id="IPR011053">
    <property type="entry name" value="Single_hybrid_motif"/>
</dbReference>
<evidence type="ECO:0000259" key="10">
    <source>
        <dbReference type="PROSITE" id="PS51826"/>
    </source>
</evidence>
<accession>A0AA50KLD1</accession>
<dbReference type="Gene3D" id="4.10.320.10">
    <property type="entry name" value="E3-binding domain"/>
    <property type="match status" value="1"/>
</dbReference>
<reference evidence="11 12" key="1">
    <citation type="submission" date="2023-02" db="EMBL/GenBank/DDBJ databases">
        <title>Complete genome sequence of a novel bacterium Oceanimonas sp. NTOU-MSR1 isolated from marine coast sediment.</title>
        <authorList>
            <person name="Yang H.-T."/>
            <person name="Chen Y.-L."/>
            <person name="Ho Y.-N."/>
        </authorList>
    </citation>
    <scope>NUCLEOTIDE SEQUENCE [LARGE SCALE GENOMIC DNA]</scope>
    <source>
        <strain evidence="11 12">NTOU-MSR1</strain>
    </source>
</reference>
<dbReference type="InterPro" id="IPR004167">
    <property type="entry name" value="PSBD"/>
</dbReference>
<dbReference type="PROSITE" id="PS51826">
    <property type="entry name" value="PSBD"/>
    <property type="match status" value="1"/>
</dbReference>
<dbReference type="Pfam" id="PF02817">
    <property type="entry name" value="E3_binding"/>
    <property type="match status" value="1"/>
</dbReference>
<dbReference type="GO" id="GO:0031405">
    <property type="term" value="F:lipoic acid binding"/>
    <property type="evidence" value="ECO:0007669"/>
    <property type="project" value="TreeGrafter"/>
</dbReference>
<dbReference type="GO" id="GO:0005737">
    <property type="term" value="C:cytoplasm"/>
    <property type="evidence" value="ECO:0007669"/>
    <property type="project" value="TreeGrafter"/>
</dbReference>
<dbReference type="Pfam" id="PF00364">
    <property type="entry name" value="Biotin_lipoyl"/>
    <property type="match status" value="1"/>
</dbReference>
<evidence type="ECO:0000256" key="4">
    <source>
        <dbReference type="ARBA" id="ARBA00022679"/>
    </source>
</evidence>
<comment type="similarity">
    <text evidence="2 7">Belongs to the 2-oxoacid dehydrogenase family.</text>
</comment>
<name>A0AA50KLD1_9GAMM</name>
<evidence type="ECO:0000256" key="1">
    <source>
        <dbReference type="ARBA" id="ARBA00001938"/>
    </source>
</evidence>
<protein>
    <recommendedName>
        <fullName evidence="7">Dihydrolipoamide acetyltransferase component of pyruvate dehydrogenase complex</fullName>
        <ecNumber evidence="7">2.3.1.-</ecNumber>
    </recommendedName>
</protein>
<dbReference type="SUPFAM" id="SSF47005">
    <property type="entry name" value="Peripheral subunit-binding domain of 2-oxo acid dehydrogenase complex"/>
    <property type="match status" value="1"/>
</dbReference>
<dbReference type="Pfam" id="PF00198">
    <property type="entry name" value="2-oxoacid_dh"/>
    <property type="match status" value="1"/>
</dbReference>
<dbReference type="PANTHER" id="PTHR43178:SF5">
    <property type="entry name" value="LIPOAMIDE ACYLTRANSFERASE COMPONENT OF BRANCHED-CHAIN ALPHA-KETO ACID DEHYDROGENASE COMPLEX, MITOCHONDRIAL"/>
    <property type="match status" value="1"/>
</dbReference>
<evidence type="ECO:0000256" key="2">
    <source>
        <dbReference type="ARBA" id="ARBA00007317"/>
    </source>
</evidence>
<dbReference type="CDD" id="cd06849">
    <property type="entry name" value="lipoyl_domain"/>
    <property type="match status" value="1"/>
</dbReference>
<dbReference type="InterPro" id="IPR050743">
    <property type="entry name" value="2-oxoacid_DH_E2_comp"/>
</dbReference>
<dbReference type="FunFam" id="3.30.559.10:FF:000007">
    <property type="entry name" value="Dihydrolipoamide acetyltransferase component of pyruvate dehydrogenase complex"/>
    <property type="match status" value="1"/>
</dbReference>
<comment type="subunit">
    <text evidence="3">Forms a 24-polypeptide structural core with octahedral symmetry.</text>
</comment>
<comment type="cofactor">
    <cofactor evidence="1 7">
        <name>(R)-lipoate</name>
        <dbReference type="ChEBI" id="CHEBI:83088"/>
    </cofactor>
</comment>
<dbReference type="PANTHER" id="PTHR43178">
    <property type="entry name" value="DIHYDROLIPOAMIDE ACETYLTRANSFERASE COMPONENT OF PYRUVATE DEHYDROGENASE COMPLEX"/>
    <property type="match status" value="1"/>
</dbReference>
<dbReference type="InterPro" id="IPR001078">
    <property type="entry name" value="2-oxoacid_DH_actylTfrase"/>
</dbReference>
<organism evidence="11 12">
    <name type="scientific">Oceanimonas pelagia</name>
    <dbReference type="NCBI Taxonomy" id="3028314"/>
    <lineage>
        <taxon>Bacteria</taxon>
        <taxon>Pseudomonadati</taxon>
        <taxon>Pseudomonadota</taxon>
        <taxon>Gammaproteobacteria</taxon>
        <taxon>Aeromonadales</taxon>
        <taxon>Aeromonadaceae</taxon>
        <taxon>Oceanimonas</taxon>
    </lineage>
</organism>
<dbReference type="EC" id="2.3.1.-" evidence="7"/>
<dbReference type="EMBL" id="CP118224">
    <property type="protein sequence ID" value="WMC09658.1"/>
    <property type="molecule type" value="Genomic_DNA"/>
</dbReference>
<dbReference type="Gene3D" id="3.30.559.10">
    <property type="entry name" value="Chloramphenicol acetyltransferase-like domain"/>
    <property type="match status" value="1"/>
</dbReference>
<evidence type="ECO:0000256" key="8">
    <source>
        <dbReference type="SAM" id="MobiDB-lite"/>
    </source>
</evidence>
<dbReference type="InterPro" id="IPR036625">
    <property type="entry name" value="E3-bd_dom_sf"/>
</dbReference>
<keyword evidence="5 7" id="KW-0450">Lipoyl</keyword>
<evidence type="ECO:0000259" key="9">
    <source>
        <dbReference type="PROSITE" id="PS50968"/>
    </source>
</evidence>
<dbReference type="SUPFAM" id="SSF51230">
    <property type="entry name" value="Single hybrid motif"/>
    <property type="match status" value="1"/>
</dbReference>
<sequence length="398" mass="43287">MKKDFLLPDIGEGIVECELVDWLVAEGDRVEEDQAICDVMTDKALVQIPAVHAGTISRLYVQKGAMARVHAPLFELELADEDTAAEQEKAAQDPRPAAEPAPASSVSSAPAASGRRAVASPAVRRLAREHNVDLTQVPGSGDKGRIYKEDVEAWLAAQGAPARTESAWREPVTGVRAAMARHMTESLAVPRFTYCEEFCLDELLALKSRLAPECEREGVKLTLLPFFIKALSLALSDFPLPGARLEEGGQTLVYEDGHHVGVAVDTPAGLLVPVLHHCEDKSLLTLARELSRLTRAARAGRLTQAELQGGTITLSNIGVLGGTVSTPIVMPPQLAIAALGRLQRLPRFDEQDRVVARHIMTVCWSADHRVMDGASLARFNRCWQGYLEQPGRMLARLH</sequence>